<name>A0AB33JRQ2_9ACTN</name>
<gene>
    <name evidence="1" type="ORF">KCMC57_04310</name>
</gene>
<reference evidence="1" key="1">
    <citation type="submission" date="2024-07" db="EMBL/GenBank/DDBJ databases">
        <title>Complete genome sequences of cellulolytic bacteria, Kitasatospora sp. CMC57 and Streptomyces sp. CMC78, isolated from Japanese agricultural soil.</title>
        <authorList>
            <person name="Hashimoto T."/>
            <person name="Ito M."/>
            <person name="Iwamoto M."/>
            <person name="Fukahori D."/>
            <person name="Shoda T."/>
            <person name="Sakoda M."/>
            <person name="Morohoshi T."/>
            <person name="Mitsuboshi M."/>
            <person name="Nishizawa T."/>
        </authorList>
    </citation>
    <scope>NUCLEOTIDE SEQUENCE</scope>
    <source>
        <strain evidence="1">CMC57</strain>
    </source>
</reference>
<sequence length="56" mass="5920">MLPYRDAPPPSSGLTVAVRPVAHTSGEPAALLGREADARSHFARAAEIAGQWRPGR</sequence>
<evidence type="ECO:0000313" key="1">
    <source>
        <dbReference type="EMBL" id="BFP44063.1"/>
    </source>
</evidence>
<proteinExistence type="predicted"/>
<dbReference type="EMBL" id="AP035881">
    <property type="protein sequence ID" value="BFP44063.1"/>
    <property type="molecule type" value="Genomic_DNA"/>
</dbReference>
<dbReference type="AlphaFoldDB" id="A0AB33JRQ2"/>
<organism evidence="1">
    <name type="scientific">Kitasatospora sp. CMC57</name>
    <dbReference type="NCBI Taxonomy" id="3231513"/>
    <lineage>
        <taxon>Bacteria</taxon>
        <taxon>Bacillati</taxon>
        <taxon>Actinomycetota</taxon>
        <taxon>Actinomycetes</taxon>
        <taxon>Kitasatosporales</taxon>
        <taxon>Streptomycetaceae</taxon>
        <taxon>Kitasatospora</taxon>
    </lineage>
</organism>
<protein>
    <submittedName>
        <fullName evidence="1">Uncharacterized protein</fullName>
    </submittedName>
</protein>
<accession>A0AB33JRQ2</accession>